<dbReference type="InterPro" id="IPR021698">
    <property type="entry name" value="DUF3280"/>
</dbReference>
<protein>
    <recommendedName>
        <fullName evidence="4">DUF2380 domain-containing protein</fullName>
    </recommendedName>
</protein>
<dbReference type="Gene3D" id="3.40.50.10070">
    <property type="entry name" value="TolB, N-terminal domain"/>
    <property type="match status" value="1"/>
</dbReference>
<dbReference type="Pfam" id="PF11684">
    <property type="entry name" value="DUF3280"/>
    <property type="match status" value="1"/>
</dbReference>
<keyword evidence="1" id="KW-0732">Signal</keyword>
<sequence length="185" mass="20809">MRSRAFNMAAPACLLAFGLFLFQPSASVAETTRPIKLAVFDMELDDFSAGGPLAGESPAETERLQRMNRLVRDLLARSGLFEIVDASNSSHPMAKDHWLRKCNGCEADAARELGADMSFMGFFRKISVMEQNLEFRIRDAKTGALVNVSQTDLRNETDESWSRALKFLIRYSLVEPELANRKNER</sequence>
<feature type="chain" id="PRO_5046691446" description="DUF2380 domain-containing protein" evidence="1">
    <location>
        <begin position="29"/>
        <end position="185"/>
    </location>
</feature>
<organism evidence="2 3">
    <name type="scientific">Methylocystis iwaonis</name>
    <dbReference type="NCBI Taxonomy" id="2885079"/>
    <lineage>
        <taxon>Bacteria</taxon>
        <taxon>Pseudomonadati</taxon>
        <taxon>Pseudomonadota</taxon>
        <taxon>Alphaproteobacteria</taxon>
        <taxon>Hyphomicrobiales</taxon>
        <taxon>Methylocystaceae</taxon>
        <taxon>Methylocystis</taxon>
    </lineage>
</organism>
<feature type="signal peptide" evidence="1">
    <location>
        <begin position="1"/>
        <end position="28"/>
    </location>
</feature>
<dbReference type="EMBL" id="AP027142">
    <property type="protein sequence ID" value="BDV35651.1"/>
    <property type="molecule type" value="Genomic_DNA"/>
</dbReference>
<evidence type="ECO:0000313" key="2">
    <source>
        <dbReference type="EMBL" id="BDV35651.1"/>
    </source>
</evidence>
<proteinExistence type="predicted"/>
<dbReference type="Proteomes" id="UP001317629">
    <property type="component" value="Chromosome"/>
</dbReference>
<accession>A0ABM8ECA8</accession>
<name>A0ABM8ECA8_9HYPH</name>
<evidence type="ECO:0008006" key="4">
    <source>
        <dbReference type="Google" id="ProtNLM"/>
    </source>
</evidence>
<dbReference type="RefSeq" id="WP_281929143.1">
    <property type="nucleotide sequence ID" value="NZ_AP027142.1"/>
</dbReference>
<reference evidence="2 3" key="1">
    <citation type="journal article" date="2023" name="Int. J. Syst. Evol. Microbiol.">
        <title>Methylocystis iwaonis sp. nov., a type II methane-oxidizing bacterium from surface soil of a rice paddy field in Japan, and emended description of the genus Methylocystis (ex Whittenbury et al. 1970) Bowman et al. 1993.</title>
        <authorList>
            <person name="Kaise H."/>
            <person name="Sawadogo J.B."/>
            <person name="Alam M.S."/>
            <person name="Ueno C."/>
            <person name="Dianou D."/>
            <person name="Shinjo R."/>
            <person name="Asakawa S."/>
        </authorList>
    </citation>
    <scope>NUCLEOTIDE SEQUENCE [LARGE SCALE GENOMIC DNA]</scope>
    <source>
        <strain evidence="2 3">SS37A-Re</strain>
    </source>
</reference>
<evidence type="ECO:0000256" key="1">
    <source>
        <dbReference type="SAM" id="SignalP"/>
    </source>
</evidence>
<keyword evidence="3" id="KW-1185">Reference proteome</keyword>
<evidence type="ECO:0000313" key="3">
    <source>
        <dbReference type="Proteomes" id="UP001317629"/>
    </source>
</evidence>
<gene>
    <name evidence="2" type="ORF">SS37A_31800</name>
</gene>